<dbReference type="InterPro" id="IPR002110">
    <property type="entry name" value="Ankyrin_rpt"/>
</dbReference>
<dbReference type="SUPFAM" id="SSF48403">
    <property type="entry name" value="Ankyrin repeat"/>
    <property type="match status" value="1"/>
</dbReference>
<evidence type="ECO:0000256" key="4">
    <source>
        <dbReference type="SAM" id="MobiDB-lite"/>
    </source>
</evidence>
<keyword evidence="1" id="KW-0677">Repeat</keyword>
<organism evidence="5 6">
    <name type="scientific">Vanrija albida</name>
    <dbReference type="NCBI Taxonomy" id="181172"/>
    <lineage>
        <taxon>Eukaryota</taxon>
        <taxon>Fungi</taxon>
        <taxon>Dikarya</taxon>
        <taxon>Basidiomycota</taxon>
        <taxon>Agaricomycotina</taxon>
        <taxon>Tremellomycetes</taxon>
        <taxon>Trichosporonales</taxon>
        <taxon>Trichosporonaceae</taxon>
        <taxon>Vanrija</taxon>
    </lineage>
</organism>
<dbReference type="GeneID" id="95982180"/>
<accession>A0ABR3QF88</accession>
<reference evidence="5 6" key="1">
    <citation type="submission" date="2023-08" db="EMBL/GenBank/DDBJ databases">
        <title>Annotated Genome Sequence of Vanrija albida AlHP1.</title>
        <authorList>
            <person name="Herzog R."/>
        </authorList>
    </citation>
    <scope>NUCLEOTIDE SEQUENCE [LARGE SCALE GENOMIC DNA]</scope>
    <source>
        <strain evidence="5 6">AlHP1</strain>
    </source>
</reference>
<proteinExistence type="predicted"/>
<evidence type="ECO:0000313" key="5">
    <source>
        <dbReference type="EMBL" id="KAL1413376.1"/>
    </source>
</evidence>
<dbReference type="EMBL" id="JBBXJM010000001">
    <property type="protein sequence ID" value="KAL1413376.1"/>
    <property type="molecule type" value="Genomic_DNA"/>
</dbReference>
<dbReference type="Gene3D" id="1.25.40.20">
    <property type="entry name" value="Ankyrin repeat-containing domain"/>
    <property type="match status" value="1"/>
</dbReference>
<dbReference type="InterPro" id="IPR036770">
    <property type="entry name" value="Ankyrin_rpt-contain_sf"/>
</dbReference>
<evidence type="ECO:0000256" key="3">
    <source>
        <dbReference type="PROSITE-ProRule" id="PRU00023"/>
    </source>
</evidence>
<dbReference type="RefSeq" id="XP_069213320.1">
    <property type="nucleotide sequence ID" value="XM_069349776.1"/>
</dbReference>
<dbReference type="Pfam" id="PF12796">
    <property type="entry name" value="Ank_2"/>
    <property type="match status" value="1"/>
</dbReference>
<dbReference type="SMART" id="SM00248">
    <property type="entry name" value="ANK"/>
    <property type="match status" value="2"/>
</dbReference>
<evidence type="ECO:0000256" key="1">
    <source>
        <dbReference type="ARBA" id="ARBA00022737"/>
    </source>
</evidence>
<keyword evidence="6" id="KW-1185">Reference proteome</keyword>
<gene>
    <name evidence="5" type="primary">YAR1</name>
    <name evidence="5" type="ORF">Q8F55_001137</name>
</gene>
<name>A0ABR3QF88_9TREE</name>
<evidence type="ECO:0000256" key="2">
    <source>
        <dbReference type="ARBA" id="ARBA00023043"/>
    </source>
</evidence>
<dbReference type="PROSITE" id="PS50297">
    <property type="entry name" value="ANK_REP_REGION"/>
    <property type="match status" value="1"/>
</dbReference>
<protein>
    <submittedName>
        <fullName evidence="5">Ankyrin repeat-containing protein</fullName>
    </submittedName>
</protein>
<sequence>MAPTTEELDELLLSCRYGEVEEVEEFAAKHGWDAIAAAKDERGNTVLHMTSGNGHLDVLKVLLPHVPAALLQQVNEAGSPPIHWAVLNNHVAIVQALVEVPEENGGGIQLLKQTNAAGRAAFSEAIFAAEGKEEVAGWIEGYLWKIEGGDDDEEEGAAAAAAAAPEGEEGAADAETELVVKAEELKVADKA</sequence>
<comment type="caution">
    <text evidence="5">The sequence shown here is derived from an EMBL/GenBank/DDBJ whole genome shotgun (WGS) entry which is preliminary data.</text>
</comment>
<feature type="region of interest" description="Disordered" evidence="4">
    <location>
        <begin position="150"/>
        <end position="174"/>
    </location>
</feature>
<dbReference type="PANTHER" id="PTHR24198:SF165">
    <property type="entry name" value="ANKYRIN REPEAT-CONTAINING PROTEIN-RELATED"/>
    <property type="match status" value="1"/>
</dbReference>
<evidence type="ECO:0000313" key="6">
    <source>
        <dbReference type="Proteomes" id="UP001565368"/>
    </source>
</evidence>
<dbReference type="PANTHER" id="PTHR24198">
    <property type="entry name" value="ANKYRIN REPEAT AND PROTEIN KINASE DOMAIN-CONTAINING PROTEIN"/>
    <property type="match status" value="1"/>
</dbReference>
<dbReference type="PROSITE" id="PS50088">
    <property type="entry name" value="ANK_REPEAT"/>
    <property type="match status" value="1"/>
</dbReference>
<keyword evidence="2 3" id="KW-0040">ANK repeat</keyword>
<feature type="repeat" description="ANK" evidence="3">
    <location>
        <begin position="42"/>
        <end position="63"/>
    </location>
</feature>
<dbReference type="Proteomes" id="UP001565368">
    <property type="component" value="Unassembled WGS sequence"/>
</dbReference>